<feature type="binding site" evidence="10">
    <location>
        <begin position="110"/>
        <end position="117"/>
    </location>
    <ligand>
        <name>substrate</name>
    </ligand>
</feature>
<dbReference type="PROSITE" id="PS51733">
    <property type="entry name" value="BPL_LPL_CATALYTIC"/>
    <property type="match status" value="1"/>
</dbReference>
<comment type="subcellular location">
    <subcellularLocation>
        <location evidence="1">Mitochondrion</location>
    </subcellularLocation>
</comment>
<dbReference type="GO" id="GO:0009249">
    <property type="term" value="P:protein lipoylation"/>
    <property type="evidence" value="ECO:0007669"/>
    <property type="project" value="InterPro"/>
</dbReference>
<feature type="site" description="Lowers pKa of active site Cys" evidence="11">
    <location>
        <position position="191"/>
    </location>
</feature>
<evidence type="ECO:0000256" key="10">
    <source>
        <dbReference type="PIRSR" id="PIRSR016262-2"/>
    </source>
</evidence>
<feature type="domain" description="BPL/LPL catalytic" evidence="12">
    <location>
        <begin position="67"/>
        <end position="263"/>
    </location>
</feature>
<evidence type="ECO:0000256" key="7">
    <source>
        <dbReference type="ARBA" id="ARBA00030797"/>
    </source>
</evidence>
<name>K3WBB6_GLOUD</name>
<reference evidence="14" key="1">
    <citation type="journal article" date="2010" name="Genome Biol.">
        <title>Genome sequence of the necrotrophic plant pathogen Pythium ultimum reveals original pathogenicity mechanisms and effector repertoire.</title>
        <authorList>
            <person name="Levesque C.A."/>
            <person name="Brouwer H."/>
            <person name="Cano L."/>
            <person name="Hamilton J.P."/>
            <person name="Holt C."/>
            <person name="Huitema E."/>
            <person name="Raffaele S."/>
            <person name="Robideau G.P."/>
            <person name="Thines M."/>
            <person name="Win J."/>
            <person name="Zerillo M.M."/>
            <person name="Beakes G.W."/>
            <person name="Boore J.L."/>
            <person name="Busam D."/>
            <person name="Dumas B."/>
            <person name="Ferriera S."/>
            <person name="Fuerstenberg S.I."/>
            <person name="Gachon C.M."/>
            <person name="Gaulin E."/>
            <person name="Govers F."/>
            <person name="Grenville-Briggs L."/>
            <person name="Horner N."/>
            <person name="Hostetler J."/>
            <person name="Jiang R.H."/>
            <person name="Johnson J."/>
            <person name="Krajaejun T."/>
            <person name="Lin H."/>
            <person name="Meijer H.J."/>
            <person name="Moore B."/>
            <person name="Morris P."/>
            <person name="Phuntmart V."/>
            <person name="Puiu D."/>
            <person name="Shetty J."/>
            <person name="Stajich J.E."/>
            <person name="Tripathy S."/>
            <person name="Wawra S."/>
            <person name="van West P."/>
            <person name="Whitty B.R."/>
            <person name="Coutinho P.M."/>
            <person name="Henrissat B."/>
            <person name="Martin F."/>
            <person name="Thomas P.D."/>
            <person name="Tyler B.M."/>
            <person name="De Vries R.P."/>
            <person name="Kamoun S."/>
            <person name="Yandell M."/>
            <person name="Tisserat N."/>
            <person name="Buell C.R."/>
        </authorList>
    </citation>
    <scope>NUCLEOTIDE SEQUENCE</scope>
    <source>
        <strain evidence="14">DAOM:BR144</strain>
    </source>
</reference>
<dbReference type="InParanoid" id="K3WBB6"/>
<feature type="active site" description="Acyl-thioester intermediate" evidence="9">
    <location>
        <position position="225"/>
    </location>
</feature>
<evidence type="ECO:0000313" key="13">
    <source>
        <dbReference type="EnsemblProtists" id="PYU1_T002257"/>
    </source>
</evidence>
<evidence type="ECO:0000256" key="2">
    <source>
        <dbReference type="ARBA" id="ARBA00004821"/>
    </source>
</evidence>
<evidence type="ECO:0000256" key="8">
    <source>
        <dbReference type="ARBA" id="ARBA00033331"/>
    </source>
</evidence>
<dbReference type="FunFam" id="3.30.930.10:FF:000035">
    <property type="entry name" value="Putative lipoyltransferase 2, mitochondrial"/>
    <property type="match status" value="1"/>
</dbReference>
<dbReference type="OMA" id="GEVTYHC"/>
<dbReference type="Gene3D" id="3.30.930.10">
    <property type="entry name" value="Bira Bifunctional Protein, Domain 2"/>
    <property type="match status" value="1"/>
</dbReference>
<protein>
    <recommendedName>
        <fullName evidence="4">lipoyl(octanoyl) transferase</fullName>
        <ecNumber evidence="4">2.3.1.181</ecNumber>
    </recommendedName>
    <alternativeName>
        <fullName evidence="7">Lipoate-protein ligase B</fullName>
    </alternativeName>
    <alternativeName>
        <fullName evidence="8">Lipoyl/octanoyl transferase</fullName>
    </alternativeName>
</protein>
<dbReference type="HOGENOM" id="CLU_035168_1_0_1"/>
<dbReference type="PANTHER" id="PTHR10993">
    <property type="entry name" value="OCTANOYLTRANSFERASE"/>
    <property type="match status" value="1"/>
</dbReference>
<organism evidence="13 14">
    <name type="scientific">Globisporangium ultimum (strain ATCC 200006 / CBS 805.95 / DAOM BR144)</name>
    <name type="common">Pythium ultimum</name>
    <dbReference type="NCBI Taxonomy" id="431595"/>
    <lineage>
        <taxon>Eukaryota</taxon>
        <taxon>Sar</taxon>
        <taxon>Stramenopiles</taxon>
        <taxon>Oomycota</taxon>
        <taxon>Peronosporomycetes</taxon>
        <taxon>Pythiales</taxon>
        <taxon>Pythiaceae</taxon>
        <taxon>Globisporangium</taxon>
    </lineage>
</organism>
<reference evidence="13" key="3">
    <citation type="submission" date="2014-11" db="UniProtKB">
        <authorList>
            <consortium name="EnsemblProtists"/>
        </authorList>
    </citation>
    <scope>IDENTIFICATION</scope>
    <source>
        <strain evidence="13">DAOM BR144</strain>
    </source>
</reference>
<feature type="binding site" evidence="10">
    <location>
        <begin position="207"/>
        <end position="209"/>
    </location>
    <ligand>
        <name>substrate</name>
    </ligand>
</feature>
<dbReference type="InterPro" id="IPR020605">
    <property type="entry name" value="Octanoyltransferase_CS"/>
</dbReference>
<dbReference type="EC" id="2.3.1.181" evidence="4"/>
<dbReference type="PROSITE" id="PS01313">
    <property type="entry name" value="LIPB"/>
    <property type="match status" value="1"/>
</dbReference>
<dbReference type="VEuPathDB" id="FungiDB:PYU1_G002254"/>
<evidence type="ECO:0000256" key="9">
    <source>
        <dbReference type="PIRSR" id="PIRSR016262-1"/>
    </source>
</evidence>
<reference evidence="14" key="2">
    <citation type="submission" date="2010-04" db="EMBL/GenBank/DDBJ databases">
        <authorList>
            <person name="Buell R."/>
            <person name="Hamilton J."/>
            <person name="Hostetler J."/>
        </authorList>
    </citation>
    <scope>NUCLEOTIDE SEQUENCE [LARGE SCALE GENOMIC DNA]</scope>
    <source>
        <strain evidence="14">DAOM:BR144</strain>
    </source>
</reference>
<comment type="pathway">
    <text evidence="2">Protein modification; protein lipoylation via endogenous pathway; protein N(6)-(lipoyl)lysine from octanoyl-[acyl-carrier-protein]: step 1/2.</text>
</comment>
<dbReference type="eggNOG" id="KOG0325">
    <property type="taxonomic scope" value="Eukaryota"/>
</dbReference>
<proteinExistence type="inferred from homology"/>
<dbReference type="STRING" id="431595.K3WBB6"/>
<dbReference type="PANTHER" id="PTHR10993:SF7">
    <property type="entry name" value="LIPOYLTRANSFERASE 2, MITOCHONDRIAL-RELATED"/>
    <property type="match status" value="1"/>
</dbReference>
<dbReference type="InterPro" id="IPR004143">
    <property type="entry name" value="BPL_LPL_catalytic"/>
</dbReference>
<dbReference type="UniPathway" id="UPA00538">
    <property type="reaction ID" value="UER00592"/>
</dbReference>
<evidence type="ECO:0000256" key="4">
    <source>
        <dbReference type="ARBA" id="ARBA00012334"/>
    </source>
</evidence>
<feature type="binding site" evidence="10">
    <location>
        <begin position="194"/>
        <end position="196"/>
    </location>
    <ligand>
        <name>substrate</name>
    </ligand>
</feature>
<evidence type="ECO:0000313" key="14">
    <source>
        <dbReference type="Proteomes" id="UP000019132"/>
    </source>
</evidence>
<dbReference type="InterPro" id="IPR000544">
    <property type="entry name" value="Octanoyltransferase"/>
</dbReference>
<dbReference type="NCBIfam" id="TIGR00214">
    <property type="entry name" value="lipB"/>
    <property type="match status" value="1"/>
</dbReference>
<dbReference type="InterPro" id="IPR045864">
    <property type="entry name" value="aa-tRNA-synth_II/BPL/LPL"/>
</dbReference>
<keyword evidence="6" id="KW-0012">Acyltransferase</keyword>
<dbReference type="HAMAP" id="MF_00013">
    <property type="entry name" value="LipB"/>
    <property type="match status" value="1"/>
</dbReference>
<dbReference type="CDD" id="cd16444">
    <property type="entry name" value="LipB"/>
    <property type="match status" value="1"/>
</dbReference>
<evidence type="ECO:0000256" key="6">
    <source>
        <dbReference type="ARBA" id="ARBA00023315"/>
    </source>
</evidence>
<dbReference type="Proteomes" id="UP000019132">
    <property type="component" value="Unassembled WGS sequence"/>
</dbReference>
<dbReference type="SUPFAM" id="SSF55681">
    <property type="entry name" value="Class II aaRS and biotin synthetases"/>
    <property type="match status" value="1"/>
</dbReference>
<evidence type="ECO:0000256" key="1">
    <source>
        <dbReference type="ARBA" id="ARBA00004173"/>
    </source>
</evidence>
<dbReference type="GO" id="GO:0005739">
    <property type="term" value="C:mitochondrion"/>
    <property type="evidence" value="ECO:0007669"/>
    <property type="project" value="UniProtKB-SubCell"/>
</dbReference>
<dbReference type="GO" id="GO:0033819">
    <property type="term" value="F:lipoyl(octanoyl) transferase activity"/>
    <property type="evidence" value="ECO:0007669"/>
    <property type="project" value="UniProtKB-EC"/>
</dbReference>
<dbReference type="NCBIfam" id="NF010925">
    <property type="entry name" value="PRK14345.1"/>
    <property type="match status" value="1"/>
</dbReference>
<keyword evidence="5" id="KW-0808">Transferase</keyword>
<dbReference type="Pfam" id="PF21948">
    <property type="entry name" value="LplA-B_cat"/>
    <property type="match status" value="1"/>
</dbReference>
<keyword evidence="14" id="KW-1185">Reference proteome</keyword>
<comment type="similarity">
    <text evidence="3">Belongs to the LipB family.</text>
</comment>
<sequence length="272" mass="30322">MLMRLGWRRHALSSARCFSSAATTSATATAARQCVAYRLGSVEYETAWDWQKQLIQQRIVAAREEKPIANDVVLVLEHPSVYTLGRGATMANVRFDPQVDTQHKLIRVDRGGEVTYHGPGQVVVYPILDLHHYKKDLHWYLRQVEEVVIKTLAAFDIKGERVDGLTGVWVEEEKAAGDASNSSAYERDMRKIAAVGTHATRWITMHGFAINTTTDLSAFNQIIPCGIDDRAVTSIERLKPNVTTKDVERAAIAAIQEVFGVDMTMVEAKSPL</sequence>
<dbReference type="PIRSF" id="PIRSF016262">
    <property type="entry name" value="LPLase"/>
    <property type="match status" value="1"/>
</dbReference>
<accession>K3WBB6</accession>
<evidence type="ECO:0000256" key="3">
    <source>
        <dbReference type="ARBA" id="ARBA00007907"/>
    </source>
</evidence>
<evidence type="ECO:0000256" key="5">
    <source>
        <dbReference type="ARBA" id="ARBA00022679"/>
    </source>
</evidence>
<dbReference type="AlphaFoldDB" id="K3WBB6"/>
<dbReference type="EnsemblProtists" id="PYU1_T002257">
    <property type="protein sequence ID" value="PYU1_T002257"/>
    <property type="gene ID" value="PYU1_G002254"/>
</dbReference>
<evidence type="ECO:0000256" key="11">
    <source>
        <dbReference type="PIRSR" id="PIRSR016262-3"/>
    </source>
</evidence>
<evidence type="ECO:0000259" key="12">
    <source>
        <dbReference type="PROSITE" id="PS51733"/>
    </source>
</evidence>